<dbReference type="PROSITE" id="PS51257">
    <property type="entry name" value="PROKAR_LIPOPROTEIN"/>
    <property type="match status" value="1"/>
</dbReference>
<dbReference type="InterPro" id="IPR011249">
    <property type="entry name" value="Metalloenz_LuxS/M16"/>
</dbReference>
<evidence type="ECO:0000313" key="3">
    <source>
        <dbReference type="Proteomes" id="UP000663281"/>
    </source>
</evidence>
<dbReference type="GO" id="GO:0046872">
    <property type="term" value="F:metal ion binding"/>
    <property type="evidence" value="ECO:0007669"/>
    <property type="project" value="InterPro"/>
</dbReference>
<dbReference type="Proteomes" id="UP000663281">
    <property type="component" value="Chromosome"/>
</dbReference>
<dbReference type="Gene3D" id="3.30.830.10">
    <property type="entry name" value="Metalloenzyme, LuxS/M16 peptidase-like"/>
    <property type="match status" value="1"/>
</dbReference>
<dbReference type="AlphaFoldDB" id="A0A975AKN4"/>
<name>A0A975AKN4_9GAMM</name>
<protein>
    <submittedName>
        <fullName evidence="2">Insulinase family protein</fullName>
    </submittedName>
</protein>
<reference evidence="2 3" key="1">
    <citation type="submission" date="2021-03" db="EMBL/GenBank/DDBJ databases">
        <title>Novel species identification of genus Shewanella.</title>
        <authorList>
            <person name="Liu G."/>
            <person name="Zhang Q."/>
        </authorList>
    </citation>
    <scope>NUCLEOTIDE SEQUENCE [LARGE SCALE GENOMIC DNA]</scope>
    <source>
        <strain evidence="2 3">FJAT-53726</strain>
    </source>
</reference>
<dbReference type="EMBL" id="CP071504">
    <property type="protein sequence ID" value="QSX29388.1"/>
    <property type="molecule type" value="Genomic_DNA"/>
</dbReference>
<proteinExistence type="predicted"/>
<evidence type="ECO:0000259" key="1">
    <source>
        <dbReference type="Pfam" id="PF05193"/>
    </source>
</evidence>
<evidence type="ECO:0000313" key="2">
    <source>
        <dbReference type="EMBL" id="QSX29388.1"/>
    </source>
</evidence>
<dbReference type="KEGG" id="scyp:JYB88_14420"/>
<dbReference type="InterPro" id="IPR007863">
    <property type="entry name" value="Peptidase_M16_C"/>
</dbReference>
<dbReference type="SUPFAM" id="SSF63411">
    <property type="entry name" value="LuxS/MPP-like metallohydrolase"/>
    <property type="match status" value="1"/>
</dbReference>
<organism evidence="2 3">
    <name type="scientific">Shewanella cyperi</name>
    <dbReference type="NCBI Taxonomy" id="2814292"/>
    <lineage>
        <taxon>Bacteria</taxon>
        <taxon>Pseudomonadati</taxon>
        <taxon>Pseudomonadota</taxon>
        <taxon>Gammaproteobacteria</taxon>
        <taxon>Alteromonadales</taxon>
        <taxon>Shewanellaceae</taxon>
        <taxon>Shewanella</taxon>
    </lineage>
</organism>
<sequence>MKFWMISLLALTLCGCQQTREQYTEVMPPQLFTPAPPPLQVQVPPPPPLTVASQQLASSVYGHWREQGAGPEETRLQLVLLQTGAIDGAQWLAAALQQQLRDLALDSADACYESIAVQYSLHSLVLEANCPERSDLGLGPMISAWQQLPRDFERLSRSVRLQKHIEAFSGRDIERLWRQAVLGQSHPYLRALEQETPKDESELARWRQQALEGGSWHLLTGAAAQLPSASSPLVAALGKLSGNKPRQDTAKAGFPPDNSHKRILLLDSPGAVQSQVRLGYALAPEGDSRNCELLAALLGRGGSGRLYLDLREQRGLTYGVYGSCIDNPLSRSLKFQGATATLSTGAFVRGIVDHLALLAAKGSTEAELRRAEGFLNGREWLWQDAPGGWQTRYRQQLERGRSNGHAPRELALFNSDNAALLAQAPIIVIKGDAARIEADLRQALPDFQLQRAE</sequence>
<keyword evidence="3" id="KW-1185">Reference proteome</keyword>
<dbReference type="RefSeq" id="WP_207324559.1">
    <property type="nucleotide sequence ID" value="NZ_CP071504.1"/>
</dbReference>
<feature type="domain" description="Peptidase M16 C-terminal" evidence="1">
    <location>
        <begin position="236"/>
        <end position="371"/>
    </location>
</feature>
<accession>A0A975AKN4</accession>
<dbReference type="Pfam" id="PF05193">
    <property type="entry name" value="Peptidase_M16_C"/>
    <property type="match status" value="1"/>
</dbReference>
<gene>
    <name evidence="2" type="ORF">JYB88_14420</name>
</gene>